<dbReference type="Pfam" id="PF00990">
    <property type="entry name" value="GGDEF"/>
    <property type="match status" value="1"/>
</dbReference>
<dbReference type="SMART" id="SM00267">
    <property type="entry name" value="GGDEF"/>
    <property type="match status" value="1"/>
</dbReference>
<sequence length="592" mass="68232">MKEITIMLASLMTFLKNSRSKFGCPCNEGADIPRSQNLHSLIYFHSNDCIVIADERGVILSVNPAFERLSGYDSSELVNVLPNKIDTYIKDGEFYKALKNAIALKQSWEGEITYTDKEGKELYYKLLTIQRIIEEDGSSKYIAVLSDMSKMEEANQKIWYETNFDALTDLPNRHMFLHHLEQQLSKIERNNFRRTALMYIDLDDFKEINDMYGHQIGDTLLKKVTTRIISCIRNTDLCFRIGGDEFTVILPDIENLYMVETIAQNILKELSSPFELENSKNVFISASIGIAIAPDDAADSETILKYADQAMYQSKKSGKNTSNFFAQSMQDALIKRFQLIKDMHIACAEEQFVLYYQPIFEIKTGQIHKAEALIRWKHPDGYLINPADFISIAEETGMILEIGEWIVHEAIKTVSQWRRMYNERFQISVNISPVQFHQKNGSMPEWIKVLTSDAFAKDSVVVEITESVMLEDSAIVWERLKLLEDAKIEISLDDFGTGYSSLSYLKNHPYQYLKIDQSFVKQLEINLSDQILCKMIIDIAHQLNMLVIAEGVETQYHRDILQEMKCDYLQGYAISKPLPADEFVKRFFNSEE</sequence>
<evidence type="ECO:0000259" key="3">
    <source>
        <dbReference type="PROSITE" id="PS50887"/>
    </source>
</evidence>
<dbReference type="PROSITE" id="PS50883">
    <property type="entry name" value="EAL"/>
    <property type="match status" value="1"/>
</dbReference>
<evidence type="ECO:0000313" key="4">
    <source>
        <dbReference type="EMBL" id="ADR33857.1"/>
    </source>
</evidence>
<dbReference type="GO" id="GO:0003824">
    <property type="term" value="F:catalytic activity"/>
    <property type="evidence" value="ECO:0007669"/>
    <property type="project" value="UniProtKB-ARBA"/>
</dbReference>
<dbReference type="PROSITE" id="PS50887">
    <property type="entry name" value="GGDEF"/>
    <property type="match status" value="1"/>
</dbReference>
<dbReference type="Pfam" id="PF13426">
    <property type="entry name" value="PAS_9"/>
    <property type="match status" value="1"/>
</dbReference>
<dbReference type="Gene3D" id="3.20.20.450">
    <property type="entry name" value="EAL domain"/>
    <property type="match status" value="1"/>
</dbReference>
<dbReference type="InterPro" id="IPR035919">
    <property type="entry name" value="EAL_sf"/>
</dbReference>
<dbReference type="InterPro" id="IPR001633">
    <property type="entry name" value="EAL_dom"/>
</dbReference>
<dbReference type="HOGENOM" id="CLU_000445_70_50_7"/>
<keyword evidence="5" id="KW-1185">Reference proteome</keyword>
<protein>
    <submittedName>
        <fullName evidence="4">Diguanylate cyclase/phosphodiesterase with PAS/PAC sensor(S)</fullName>
    </submittedName>
</protein>
<dbReference type="InterPro" id="IPR000014">
    <property type="entry name" value="PAS"/>
</dbReference>
<dbReference type="SUPFAM" id="SSF55073">
    <property type="entry name" value="Nucleotide cyclase"/>
    <property type="match status" value="1"/>
</dbReference>
<feature type="domain" description="EAL" evidence="2">
    <location>
        <begin position="336"/>
        <end position="591"/>
    </location>
</feature>
<dbReference type="STRING" id="709032.Sulku_1194"/>
<gene>
    <name evidence="4" type="ordered locus">Sulku_1194</name>
</gene>
<reference evidence="4 5" key="1">
    <citation type="journal article" date="2012" name="Stand. Genomic Sci.">
        <title>Complete genome sequence of the sulfur compounds oxidizing chemolithoautotroph Sulfuricurvum kujiense type strain (YK-1(T)).</title>
        <authorList>
            <person name="Han C."/>
            <person name="Kotsyurbenko O."/>
            <person name="Chertkov O."/>
            <person name="Held B."/>
            <person name="Lapidus A."/>
            <person name="Nolan M."/>
            <person name="Lucas S."/>
            <person name="Hammon N."/>
            <person name="Deshpande S."/>
            <person name="Cheng J.F."/>
            <person name="Tapia R."/>
            <person name="Goodwin L.A."/>
            <person name="Pitluck S."/>
            <person name="Liolios K."/>
            <person name="Pagani I."/>
            <person name="Ivanova N."/>
            <person name="Mavromatis K."/>
            <person name="Mikhailova N."/>
            <person name="Pati A."/>
            <person name="Chen A."/>
            <person name="Palaniappan K."/>
            <person name="Land M."/>
            <person name="Hauser L."/>
            <person name="Chang Y.J."/>
            <person name="Jeffries C.D."/>
            <person name="Brambilla E.M."/>
            <person name="Rohde M."/>
            <person name="Spring S."/>
            <person name="Sikorski J."/>
            <person name="Goker M."/>
            <person name="Woyke T."/>
            <person name="Bristow J."/>
            <person name="Eisen J.A."/>
            <person name="Markowitz V."/>
            <person name="Hugenholtz P."/>
            <person name="Kyrpides N.C."/>
            <person name="Klenk H.P."/>
            <person name="Detter J.C."/>
        </authorList>
    </citation>
    <scope>NUCLEOTIDE SEQUENCE [LARGE SCALE GENOMIC DNA]</scope>
    <source>
        <strain evidence="5">ATCC BAA-921 / DSM 16994 / JCM 11577 / YK-1</strain>
    </source>
</reference>
<dbReference type="CDD" id="cd01948">
    <property type="entry name" value="EAL"/>
    <property type="match status" value="1"/>
</dbReference>
<dbReference type="FunFam" id="3.30.70.270:FF:000001">
    <property type="entry name" value="Diguanylate cyclase domain protein"/>
    <property type="match status" value="1"/>
</dbReference>
<dbReference type="EMBL" id="CP002355">
    <property type="protein sequence ID" value="ADR33857.1"/>
    <property type="molecule type" value="Genomic_DNA"/>
</dbReference>
<name>E4TX16_SULKY</name>
<dbReference type="SUPFAM" id="SSF141868">
    <property type="entry name" value="EAL domain-like"/>
    <property type="match status" value="1"/>
</dbReference>
<dbReference type="RefSeq" id="WP_013460054.1">
    <property type="nucleotide sequence ID" value="NC_014762.1"/>
</dbReference>
<dbReference type="NCBIfam" id="TIGR00229">
    <property type="entry name" value="sensory_box"/>
    <property type="match status" value="1"/>
</dbReference>
<dbReference type="KEGG" id="sku:Sulku_1194"/>
<dbReference type="Proteomes" id="UP000008721">
    <property type="component" value="Chromosome"/>
</dbReference>
<dbReference type="Gene3D" id="3.30.70.270">
    <property type="match status" value="1"/>
</dbReference>
<feature type="domain" description="GGDEF" evidence="3">
    <location>
        <begin position="193"/>
        <end position="327"/>
    </location>
</feature>
<dbReference type="eggNOG" id="COG5001">
    <property type="taxonomic scope" value="Bacteria"/>
</dbReference>
<dbReference type="OrthoDB" id="5372181at2"/>
<dbReference type="InterPro" id="IPR035965">
    <property type="entry name" value="PAS-like_dom_sf"/>
</dbReference>
<dbReference type="PROSITE" id="PS50112">
    <property type="entry name" value="PAS"/>
    <property type="match status" value="1"/>
</dbReference>
<dbReference type="CDD" id="cd00130">
    <property type="entry name" value="PAS"/>
    <property type="match status" value="1"/>
</dbReference>
<dbReference type="InterPro" id="IPR052155">
    <property type="entry name" value="Biofilm_reg_signaling"/>
</dbReference>
<dbReference type="AlphaFoldDB" id="E4TX16"/>
<dbReference type="PANTHER" id="PTHR44757:SF2">
    <property type="entry name" value="BIOFILM ARCHITECTURE MAINTENANCE PROTEIN MBAA"/>
    <property type="match status" value="1"/>
</dbReference>
<accession>E4TX16</accession>
<dbReference type="InterPro" id="IPR000160">
    <property type="entry name" value="GGDEF_dom"/>
</dbReference>
<dbReference type="SUPFAM" id="SSF55785">
    <property type="entry name" value="PYP-like sensor domain (PAS domain)"/>
    <property type="match status" value="1"/>
</dbReference>
<dbReference type="InterPro" id="IPR029787">
    <property type="entry name" value="Nucleotide_cyclase"/>
</dbReference>
<dbReference type="PANTHER" id="PTHR44757">
    <property type="entry name" value="DIGUANYLATE CYCLASE DGCP"/>
    <property type="match status" value="1"/>
</dbReference>
<dbReference type="CDD" id="cd01949">
    <property type="entry name" value="GGDEF"/>
    <property type="match status" value="1"/>
</dbReference>
<dbReference type="InterPro" id="IPR043128">
    <property type="entry name" value="Rev_trsase/Diguanyl_cyclase"/>
</dbReference>
<evidence type="ECO:0000259" key="2">
    <source>
        <dbReference type="PROSITE" id="PS50883"/>
    </source>
</evidence>
<feature type="domain" description="PAS" evidence="1">
    <location>
        <begin position="34"/>
        <end position="79"/>
    </location>
</feature>
<evidence type="ECO:0000313" key="5">
    <source>
        <dbReference type="Proteomes" id="UP000008721"/>
    </source>
</evidence>
<organism evidence="4 5">
    <name type="scientific">Sulfuricurvum kujiense (strain ATCC BAA-921 / DSM 16994 / JCM 11577 / YK-1)</name>
    <dbReference type="NCBI Taxonomy" id="709032"/>
    <lineage>
        <taxon>Bacteria</taxon>
        <taxon>Pseudomonadati</taxon>
        <taxon>Campylobacterota</taxon>
        <taxon>Epsilonproteobacteria</taxon>
        <taxon>Campylobacterales</taxon>
        <taxon>Sulfurimonadaceae</taxon>
        <taxon>Sulfuricurvum</taxon>
    </lineage>
</organism>
<dbReference type="SMART" id="SM00052">
    <property type="entry name" value="EAL"/>
    <property type="match status" value="1"/>
</dbReference>
<dbReference type="Pfam" id="PF00563">
    <property type="entry name" value="EAL"/>
    <property type="match status" value="1"/>
</dbReference>
<dbReference type="Gene3D" id="3.30.450.20">
    <property type="entry name" value="PAS domain"/>
    <property type="match status" value="1"/>
</dbReference>
<dbReference type="NCBIfam" id="TIGR00254">
    <property type="entry name" value="GGDEF"/>
    <property type="match status" value="1"/>
</dbReference>
<proteinExistence type="predicted"/>
<evidence type="ECO:0000259" key="1">
    <source>
        <dbReference type="PROSITE" id="PS50112"/>
    </source>
</evidence>